<dbReference type="Proteomes" id="UP000887580">
    <property type="component" value="Unplaced"/>
</dbReference>
<name>A0AC35EXF3_9BILA</name>
<protein>
    <submittedName>
        <fullName evidence="2">Uncharacterized protein</fullName>
    </submittedName>
</protein>
<evidence type="ECO:0000313" key="2">
    <source>
        <dbReference type="WBParaSite" id="PS1159_v2.g10937.t1"/>
    </source>
</evidence>
<proteinExistence type="predicted"/>
<reference evidence="2" key="1">
    <citation type="submission" date="2022-11" db="UniProtKB">
        <authorList>
            <consortium name="WormBaseParasite"/>
        </authorList>
    </citation>
    <scope>IDENTIFICATION</scope>
</reference>
<organism evidence="1 2">
    <name type="scientific">Panagrolaimus sp. PS1159</name>
    <dbReference type="NCBI Taxonomy" id="55785"/>
    <lineage>
        <taxon>Eukaryota</taxon>
        <taxon>Metazoa</taxon>
        <taxon>Ecdysozoa</taxon>
        <taxon>Nematoda</taxon>
        <taxon>Chromadorea</taxon>
        <taxon>Rhabditida</taxon>
        <taxon>Tylenchina</taxon>
        <taxon>Panagrolaimomorpha</taxon>
        <taxon>Panagrolaimoidea</taxon>
        <taxon>Panagrolaimidae</taxon>
        <taxon>Panagrolaimus</taxon>
    </lineage>
</organism>
<evidence type="ECO:0000313" key="1">
    <source>
        <dbReference type="Proteomes" id="UP000887580"/>
    </source>
</evidence>
<dbReference type="WBParaSite" id="PS1159_v2.g10937.t1">
    <property type="protein sequence ID" value="PS1159_v2.g10937.t1"/>
    <property type="gene ID" value="PS1159_v2.g10937"/>
</dbReference>
<accession>A0AC35EXF3</accession>
<sequence>MLYQFLLVIGFIYAASGLSAIQKFNDEILNDAERYRQLRLEHIRRHRRQQPKEVTIQVTAPLFSSRLFDYGIDAGDKELPAGLDSGLEVKLQNPLRFNGDEHQSIYVLSNGGIGFDYNSRSYRSNVFSKDANSVPLIAPFWNRNDLRNGGHVWYREITGGRIIERGQSEIRYQYDKTVKVLSCLLVTWEKMQPLGSQILPDENTNSFQAAFFMTANHTYANFIYSNIGWTQGAEAGFSTGPNGNDFSLPTSGTANIMYLEEYGNTGIPGEWMFELQQQRVVRCKTGFKGDTCDEVCAHGEYGEDCAQCCHCAGKETCNAITGQCPNDTCAECYFGPTCRSKTNECNEKDKNSCARNAIGYFATNKCGEQVAECNCLQGYTGDGRIECADIDECQQPGTCHENAICTNTPGHFFCECAEGFTGDGVTECVASFLYPHEGHEKIKKKAFYKFVHPLVIFGESRDRVTVTSNGLIIVEEMNKVRSDDTLESMNILGVAPFFGPIDLTKSGEVTVGETSNSDALARAAQQINENLEQPNFIATNLVIVTYMNVSTSHSRSQNTFQAVIVGGRSKRGDEQTYVMLLYKNLIWSEGAEAGIMTAEKSNSIHLPGSGREGIEQLSQLSNVKSPGIWVYRIDQDVVFPCMQLDLQPPYCDAQNPTLVNNHHFSPSTPKQSHVPKIENVQDNVPFTKETVAPSPPSSIPNPFTAGQLPSSSRTQPSTHRQSTQHRPVVSIHPDEFTNIPDDAFDVTGGAPFVTNVPKIFESVENPSISTEVQESPVPSSLPPTQPRPPTAPVRIPAFIETSDPSSSSVSHSTASTPGEHQHVKPERPQIDFVSDTQDNNIVEFSQPVQTIIPFTVPSIRPSPKVSVPVIVDPLPTPSRQFPTTRSTTLSPNDVEADNSTPIRIFPTTTKPTRPTTKRPKIVIATTLAGSDNSNVEYIPYNPNEVLESSATTKTPILIITAIIVAWLLLLIVIALFVCCKRRRERNNYNATFGHGYGIRPIATGYAMRKGSKGCDISYEDHMEKAARLSSEMNSYNPHVGRISLYGSYWNLHNNNCGTLPPAITTNVSEILTASDHSSPVTSATSAASSSNTSNGLIPNAHPNNYNIPSQRYSYGARY</sequence>